<dbReference type="InterPro" id="IPR011043">
    <property type="entry name" value="Gal_Oxase/kelch_b-propeller"/>
</dbReference>
<comment type="caution">
    <text evidence="7">The sequence shown here is derived from an EMBL/GenBank/DDBJ whole genome shotgun (WGS) entry which is preliminary data.</text>
</comment>
<evidence type="ECO:0000256" key="3">
    <source>
        <dbReference type="SAM" id="Phobius"/>
    </source>
</evidence>
<feature type="domain" description="Secretion system C-terminal sorting" evidence="6">
    <location>
        <begin position="1240"/>
        <end position="1312"/>
    </location>
</feature>
<reference evidence="7" key="2">
    <citation type="submission" date="2023-06" db="EMBL/GenBank/DDBJ databases">
        <authorList>
            <person name="Lucena T."/>
            <person name="Sun Q."/>
        </authorList>
    </citation>
    <scope>NUCLEOTIDE SEQUENCE</scope>
    <source>
        <strain evidence="7">CECT 8869</strain>
    </source>
</reference>
<dbReference type="Pfam" id="PF02412">
    <property type="entry name" value="TSP_3"/>
    <property type="match status" value="3"/>
</dbReference>
<keyword evidence="3" id="KW-1133">Transmembrane helix</keyword>
<keyword evidence="3" id="KW-0812">Transmembrane</keyword>
<feature type="transmembrane region" description="Helical" evidence="3">
    <location>
        <begin position="37"/>
        <end position="58"/>
    </location>
</feature>
<dbReference type="InterPro" id="IPR012938">
    <property type="entry name" value="Glc/Sorbosone_DH"/>
</dbReference>
<dbReference type="SUPFAM" id="SSF50965">
    <property type="entry name" value="Galactose oxidase, central domain"/>
    <property type="match status" value="1"/>
</dbReference>
<dbReference type="SUPFAM" id="SSF50952">
    <property type="entry name" value="Soluble quinoprotein glucose dehydrogenase"/>
    <property type="match status" value="1"/>
</dbReference>
<dbReference type="PANTHER" id="PTHR19328">
    <property type="entry name" value="HEDGEHOG-INTERACTING PROTEIN"/>
    <property type="match status" value="1"/>
</dbReference>
<feature type="region of interest" description="Disordered" evidence="2">
    <location>
        <begin position="964"/>
        <end position="1021"/>
    </location>
</feature>
<keyword evidence="3" id="KW-0472">Membrane</keyword>
<feature type="domain" description="Rax2-like C-terminal" evidence="5">
    <location>
        <begin position="654"/>
        <end position="739"/>
    </location>
</feature>
<organism evidence="7 8">
    <name type="scientific">Maribacter confluentis</name>
    <dbReference type="NCBI Taxonomy" id="1656093"/>
    <lineage>
        <taxon>Bacteria</taxon>
        <taxon>Pseudomonadati</taxon>
        <taxon>Bacteroidota</taxon>
        <taxon>Flavobacteriia</taxon>
        <taxon>Flavobacteriales</taxon>
        <taxon>Flavobacteriaceae</taxon>
        <taxon>Maribacter</taxon>
    </lineage>
</organism>
<evidence type="ECO:0000259" key="5">
    <source>
        <dbReference type="Pfam" id="PF12768"/>
    </source>
</evidence>
<dbReference type="InterPro" id="IPR026444">
    <property type="entry name" value="Secre_tail"/>
</dbReference>
<reference evidence="7" key="1">
    <citation type="journal article" date="2014" name="Int. J. Syst. Evol. Microbiol.">
        <title>Complete genome of a new Firmicutes species belonging to the dominant human colonic microbiota ('Ruminococcus bicirculans') reveals two chromosomes and a selective capacity to utilize plant glucans.</title>
        <authorList>
            <consortium name="NISC Comparative Sequencing Program"/>
            <person name="Wegmann U."/>
            <person name="Louis P."/>
            <person name="Goesmann A."/>
            <person name="Henrissat B."/>
            <person name="Duncan S.H."/>
            <person name="Flint H.J."/>
        </authorList>
    </citation>
    <scope>NUCLEOTIDE SEQUENCE</scope>
    <source>
        <strain evidence="7">CECT 8869</strain>
    </source>
</reference>
<feature type="compositionally biased region" description="Acidic residues" evidence="2">
    <location>
        <begin position="981"/>
        <end position="991"/>
    </location>
</feature>
<dbReference type="NCBIfam" id="TIGR04183">
    <property type="entry name" value="Por_Secre_tail"/>
    <property type="match status" value="1"/>
</dbReference>
<dbReference type="Pfam" id="PF18962">
    <property type="entry name" value="Por_Secre_tail"/>
    <property type="match status" value="1"/>
</dbReference>
<dbReference type="Pfam" id="PF07995">
    <property type="entry name" value="GSDH"/>
    <property type="match status" value="1"/>
</dbReference>
<name>A0ABT8RTP1_9FLAO</name>
<keyword evidence="1" id="KW-0732">Signal</keyword>
<dbReference type="EMBL" id="JAUKUC010000001">
    <property type="protein sequence ID" value="MDO1514301.1"/>
    <property type="molecule type" value="Genomic_DNA"/>
</dbReference>
<feature type="compositionally biased region" description="Polar residues" evidence="2">
    <location>
        <begin position="964"/>
        <end position="980"/>
    </location>
</feature>
<dbReference type="InterPro" id="IPR003367">
    <property type="entry name" value="Thrombospondin_3-like_rpt"/>
</dbReference>
<evidence type="ECO:0000256" key="2">
    <source>
        <dbReference type="SAM" id="MobiDB-lite"/>
    </source>
</evidence>
<evidence type="ECO:0000259" key="4">
    <source>
        <dbReference type="Pfam" id="PF07995"/>
    </source>
</evidence>
<accession>A0ABT8RTP1</accession>
<evidence type="ECO:0000313" key="7">
    <source>
        <dbReference type="EMBL" id="MDO1514301.1"/>
    </source>
</evidence>
<protein>
    <submittedName>
        <fullName evidence="7">PQQ-dependent sugar dehydrogenase</fullName>
    </submittedName>
</protein>
<dbReference type="Gene3D" id="2.120.10.30">
    <property type="entry name" value="TolB, C-terminal domain"/>
    <property type="match status" value="1"/>
</dbReference>
<dbReference type="RefSeq" id="WP_304437009.1">
    <property type="nucleotide sequence ID" value="NZ_JAUKUC010000001.1"/>
</dbReference>
<dbReference type="InterPro" id="IPR028974">
    <property type="entry name" value="TSP_type-3_rpt"/>
</dbReference>
<dbReference type="InterPro" id="IPR024982">
    <property type="entry name" value="Rax2-like_C"/>
</dbReference>
<evidence type="ECO:0000313" key="8">
    <source>
        <dbReference type="Proteomes" id="UP001168579"/>
    </source>
</evidence>
<feature type="domain" description="Glucose/Sorbosone dehydrogenase" evidence="4">
    <location>
        <begin position="69"/>
        <end position="416"/>
    </location>
</feature>
<dbReference type="PANTHER" id="PTHR19328:SF75">
    <property type="entry name" value="ALDOSE SUGAR DEHYDROGENASE YLII"/>
    <property type="match status" value="1"/>
</dbReference>
<gene>
    <name evidence="7" type="ORF">Q2T41_16730</name>
</gene>
<keyword evidence="8" id="KW-1185">Reference proteome</keyword>
<evidence type="ECO:0000259" key="6">
    <source>
        <dbReference type="Pfam" id="PF18962"/>
    </source>
</evidence>
<dbReference type="InterPro" id="IPR011042">
    <property type="entry name" value="6-blade_b-propeller_TolB-like"/>
</dbReference>
<dbReference type="SUPFAM" id="SSF103647">
    <property type="entry name" value="TSP type-3 repeat"/>
    <property type="match status" value="3"/>
</dbReference>
<sequence length="1315" mass="140789">MRVLNHTSRLLVFNYDPKLISERIYYNPQLSLMKNCFSSYIGILVLFFVVKINAQVAYQEAFTNLNFNFPVEIQNSNDGTNRLFIVEQPGIIKVFPNRANVTAGELSTFLDISSIVTYSVGQEIGLLGLAFHPNYASNGYIYIYYIDRPSNYRINIARYQVDGSNPNRINPNSGLVLAQYTKNQADSNHNGGKIAFGPDGYLYISVGDGGGAADPQVNSQNLNSAFGKILRIDVDIDGNNTQSPNGSYEIPSNNPRVGQSGLDELYAWGIRNTWKFSFDDNGRLWGADVGQNSYEEINLITNGGNYGWNKFEANSEPSYGRTTTLSTSPDIKPIFFYDHSASDVSITGGYVYNGSLTSASLQNKYIYADYISGRVWALSYNASNGSTSNELLFQTSGQYISSFGEDEAGELYFSDYGSSVKVYKLTETVTGPVTTPVNGIGEWKSITSGTNGIVETIAESPAEMKYVGGNFSTAGGIGVNNLAVLNASDEWQASINGSNGIIYSIDVAPDGTVYAAGDFTTIGGISANNIARWNGSSWAAVGSGTNGPILKIKTDATGALYAGGTFTDAGGLTANNIAKWENNVWSTLVDASTGIAGTNNEIRSITFDDNNMMYVGGNFDTAGGVSAARIAQWNGTNWSALGTGTSGFVQAIESSGNYLYVGGNFSIAGGNTVNRIARFNKTNQSWEALGNGLSGNVNAIVSNGSYVYVGGTFDTASDNGNVDKIVNNLSRWSAANGWEALGPNTDVGVDVRVNSLVFTNNGSELIVGGNFGTAGNLSTNNIAIWSENFCTEDSIIPEYRVNGVFDSGSNSITVNEGDELLLSILPNGVNFTILLPNGTTVNGDYDLGSMNTTLSGSYTFETEQGCTENLEIIVQGTTSNDTDNDGVIDANDNCPNTPNGETVNANGCSQSQLDDDNDGVANIDDLCLNTPDGEAVDVNGCSSSQLDSDNDGVFNNVDTCPNTPEGNTVDENGCSLNQLDSDNDGVNDANDDCPNTPSGDVVDENGCTVQTPLDSDNDGVIDVNDGCPDTPEGEPVDSNGCPIPPLDGDNDGINDDVDQCPNTPAGATVDENGCSLSNYDNDQFRITTNGATCIDLNNGSLMIQSKNTDNFIATLTGPVEEIVLPFSEELTISNLANGSYDLCITSINFPDYVNCSKFTIVEPEPLQVQLDVDNITNSVALKMRGGNEYTVEVNGKSMVTTNSEINLPLYEDVNIIKVTSNQLCQGIFEETVILENMFLIYPNPVEDVLNIDLKSLTSDTIDIAIYTEAGQLISVETYLVESKIITLNTSNLVTGVYFLKLKNEQLDKSFKLIKS</sequence>
<dbReference type="SUPFAM" id="SSF101898">
    <property type="entry name" value="NHL repeat"/>
    <property type="match status" value="1"/>
</dbReference>
<proteinExistence type="predicted"/>
<dbReference type="Proteomes" id="UP001168579">
    <property type="component" value="Unassembled WGS sequence"/>
</dbReference>
<dbReference type="Pfam" id="PF12768">
    <property type="entry name" value="Rax2"/>
    <property type="match status" value="1"/>
</dbReference>
<dbReference type="Gene3D" id="4.10.1080.10">
    <property type="entry name" value="TSP type-3 repeat"/>
    <property type="match status" value="2"/>
</dbReference>
<dbReference type="InterPro" id="IPR013431">
    <property type="entry name" value="Delta_60_rpt"/>
</dbReference>
<evidence type="ECO:0000256" key="1">
    <source>
        <dbReference type="ARBA" id="ARBA00022729"/>
    </source>
</evidence>
<dbReference type="InterPro" id="IPR011041">
    <property type="entry name" value="Quinoprot_gluc/sorb_DH_b-prop"/>
</dbReference>
<dbReference type="Pfam" id="PF17164">
    <property type="entry name" value="DUF5122"/>
    <property type="match status" value="1"/>
</dbReference>